<proteinExistence type="inferred from homology"/>
<evidence type="ECO:0000256" key="32">
    <source>
        <dbReference type="ARBA" id="ARBA00023242"/>
    </source>
</evidence>
<feature type="compositionally biased region" description="Low complexity" evidence="43">
    <location>
        <begin position="1061"/>
        <end position="1071"/>
    </location>
</feature>
<dbReference type="InterPro" id="IPR003674">
    <property type="entry name" value="Oligo_trans_STT3"/>
</dbReference>
<evidence type="ECO:0000313" key="47">
    <source>
        <dbReference type="Proteomes" id="UP001474421"/>
    </source>
</evidence>
<comment type="caution">
    <text evidence="46">The sequence shown here is derived from an EMBL/GenBank/DDBJ whole genome shotgun (WGS) entry which is preliminary data.</text>
</comment>
<feature type="transmembrane region" description="Helical" evidence="44">
    <location>
        <begin position="268"/>
        <end position="286"/>
    </location>
</feature>
<comment type="similarity">
    <text evidence="9">Belongs to the STT3 family.</text>
</comment>
<keyword evidence="24" id="KW-0256">Endoplasmic reticulum</keyword>
<comment type="similarity">
    <text evidence="8">Belongs to the protein kinase superfamily. CAMK Ser/Thr protein kinase family. NIM1 subfamily.</text>
</comment>
<evidence type="ECO:0000256" key="11">
    <source>
        <dbReference type="ARBA" id="ARBA00012605"/>
    </source>
</evidence>
<dbReference type="InterPro" id="IPR048307">
    <property type="entry name" value="STT3_N"/>
</dbReference>
<organism evidence="46 47">
    <name type="scientific">Crotalus adamanteus</name>
    <name type="common">Eastern diamondback rattlesnake</name>
    <dbReference type="NCBI Taxonomy" id="8729"/>
    <lineage>
        <taxon>Eukaryota</taxon>
        <taxon>Metazoa</taxon>
        <taxon>Chordata</taxon>
        <taxon>Craniata</taxon>
        <taxon>Vertebrata</taxon>
        <taxon>Euteleostomi</taxon>
        <taxon>Lepidosauria</taxon>
        <taxon>Squamata</taxon>
        <taxon>Bifurcata</taxon>
        <taxon>Unidentata</taxon>
        <taxon>Episquamata</taxon>
        <taxon>Toxicofera</taxon>
        <taxon>Serpentes</taxon>
        <taxon>Colubroidea</taxon>
        <taxon>Viperidae</taxon>
        <taxon>Crotalinae</taxon>
        <taxon>Crotalus</taxon>
    </lineage>
</organism>
<evidence type="ECO:0000256" key="24">
    <source>
        <dbReference type="ARBA" id="ARBA00022824"/>
    </source>
</evidence>
<feature type="transmembrane region" description="Helical" evidence="44">
    <location>
        <begin position="20"/>
        <end position="41"/>
    </location>
</feature>
<evidence type="ECO:0000256" key="3">
    <source>
        <dbReference type="ARBA" id="ARBA00004123"/>
    </source>
</evidence>
<dbReference type="FunFam" id="3.30.200.20:FF:000229">
    <property type="entry name" value="Serine/threonine-protein kinase Chk1"/>
    <property type="match status" value="1"/>
</dbReference>
<evidence type="ECO:0000256" key="2">
    <source>
        <dbReference type="ARBA" id="ARBA00001946"/>
    </source>
</evidence>
<feature type="transmembrane region" description="Helical" evidence="44">
    <location>
        <begin position="451"/>
        <end position="473"/>
    </location>
</feature>
<keyword evidence="29" id="KW-0325">Glycoprotein</keyword>
<keyword evidence="18" id="KW-0808">Transferase</keyword>
<dbReference type="PANTHER" id="PTHR13872:SF43">
    <property type="entry name" value="DOLICHYL-DIPHOSPHOOLIGOSACCHARIDE--PROTEIN GLYCOSYLTRANSFERASE SUBUNIT STT3A"/>
    <property type="match status" value="1"/>
</dbReference>
<feature type="domain" description="Protein kinase" evidence="45">
    <location>
        <begin position="791"/>
        <end position="1047"/>
    </location>
</feature>
<evidence type="ECO:0000256" key="44">
    <source>
        <dbReference type="SAM" id="Phobius"/>
    </source>
</evidence>
<evidence type="ECO:0000256" key="21">
    <source>
        <dbReference type="ARBA" id="ARBA00022741"/>
    </source>
</evidence>
<evidence type="ECO:0000256" key="5">
    <source>
        <dbReference type="ARBA" id="ARBA00004300"/>
    </source>
</evidence>
<evidence type="ECO:0000259" key="45">
    <source>
        <dbReference type="PROSITE" id="PS50011"/>
    </source>
</evidence>
<keyword evidence="30" id="KW-0464">Manganese</keyword>
<dbReference type="EC" id="2.4.99.18" evidence="11"/>
<evidence type="ECO:0000256" key="15">
    <source>
        <dbReference type="ARBA" id="ARBA00022527"/>
    </source>
</evidence>
<evidence type="ECO:0000256" key="19">
    <source>
        <dbReference type="ARBA" id="ARBA00022692"/>
    </source>
</evidence>
<evidence type="ECO:0000256" key="16">
    <source>
        <dbReference type="ARBA" id="ARBA00022553"/>
    </source>
</evidence>
<keyword evidence="23" id="KW-0418">Kinase</keyword>
<feature type="transmembrane region" description="Helical" evidence="44">
    <location>
        <begin position="298"/>
        <end position="319"/>
    </location>
</feature>
<dbReference type="InterPro" id="IPR008271">
    <property type="entry name" value="Ser/Thr_kinase_AS"/>
</dbReference>
<keyword evidence="15" id="KW-0723">Serine/threonine-protein kinase</keyword>
<dbReference type="FunFam" id="3.40.50.12610:FF:000002">
    <property type="entry name" value="dolichyl-diphosphooligosaccharide--protein glycosyltransferase subunit STT3A"/>
    <property type="match status" value="1"/>
</dbReference>
<dbReference type="GO" id="GO:0005694">
    <property type="term" value="C:chromosome"/>
    <property type="evidence" value="ECO:0007669"/>
    <property type="project" value="UniProtKB-SubCell"/>
</dbReference>
<evidence type="ECO:0000256" key="38">
    <source>
        <dbReference type="ARBA" id="ARBA00048679"/>
    </source>
</evidence>
<feature type="transmembrane region" description="Helical" evidence="44">
    <location>
        <begin position="115"/>
        <end position="135"/>
    </location>
</feature>
<dbReference type="Proteomes" id="UP001474421">
    <property type="component" value="Unassembled WGS sequence"/>
</dbReference>
<feature type="transmembrane region" description="Helical" evidence="44">
    <location>
        <begin position="192"/>
        <end position="225"/>
    </location>
</feature>
<keyword evidence="19 44" id="KW-0812">Transmembrane</keyword>
<keyword evidence="25 42" id="KW-0067">ATP-binding</keyword>
<evidence type="ECO:0000256" key="27">
    <source>
        <dbReference type="ARBA" id="ARBA00022989"/>
    </source>
</evidence>
<evidence type="ECO:0000256" key="13">
    <source>
        <dbReference type="ARBA" id="ARBA00022454"/>
    </source>
</evidence>
<evidence type="ECO:0000313" key="46">
    <source>
        <dbReference type="EMBL" id="KAK9395083.1"/>
    </source>
</evidence>
<dbReference type="Gene3D" id="3.30.310.80">
    <property type="entry name" value="Kinase associated domain 1, KA1"/>
    <property type="match status" value="1"/>
</dbReference>
<evidence type="ECO:0000256" key="29">
    <source>
        <dbReference type="ARBA" id="ARBA00023180"/>
    </source>
</evidence>
<dbReference type="GO" id="GO:0005634">
    <property type="term" value="C:nucleus"/>
    <property type="evidence" value="ECO:0007669"/>
    <property type="project" value="UniProtKB-SubCell"/>
</dbReference>
<dbReference type="GO" id="GO:0018279">
    <property type="term" value="P:protein N-linked glycosylation via asparagine"/>
    <property type="evidence" value="ECO:0007669"/>
    <property type="project" value="TreeGrafter"/>
</dbReference>
<dbReference type="FunFam" id="3.30.310.80:FF:000007">
    <property type="entry name" value="Serine/threonine-protein kinase Chk1 isoform 1"/>
    <property type="match status" value="1"/>
</dbReference>
<evidence type="ECO:0000256" key="42">
    <source>
        <dbReference type="PROSITE-ProRule" id="PRU10141"/>
    </source>
</evidence>
<keyword evidence="21 42" id="KW-0547">Nucleotide-binding</keyword>
<comment type="pathway">
    <text evidence="7">Protein modification; protein glycosylation.</text>
</comment>
<keyword evidence="27 44" id="KW-1133">Transmembrane helix</keyword>
<dbReference type="PROSITE" id="PS00108">
    <property type="entry name" value="PROTEIN_KINASE_ST"/>
    <property type="match status" value="1"/>
</dbReference>
<dbReference type="InterPro" id="IPR011009">
    <property type="entry name" value="Kinase-like_dom_sf"/>
</dbReference>
<comment type="catalytic activity">
    <reaction evidence="38">
        <text>L-seryl-[protein] + ATP = O-phospho-L-seryl-[protein] + ADP + H(+)</text>
        <dbReference type="Rhea" id="RHEA:17989"/>
        <dbReference type="Rhea" id="RHEA-COMP:9863"/>
        <dbReference type="Rhea" id="RHEA-COMP:11604"/>
        <dbReference type="ChEBI" id="CHEBI:15378"/>
        <dbReference type="ChEBI" id="CHEBI:29999"/>
        <dbReference type="ChEBI" id="CHEBI:30616"/>
        <dbReference type="ChEBI" id="CHEBI:83421"/>
        <dbReference type="ChEBI" id="CHEBI:456216"/>
        <dbReference type="EC" id="2.7.11.1"/>
    </reaction>
</comment>
<dbReference type="EC" id="2.7.11.1" evidence="10"/>
<evidence type="ECO:0000256" key="33">
    <source>
        <dbReference type="ARBA" id="ARBA00023306"/>
    </source>
</evidence>
<evidence type="ECO:0000256" key="43">
    <source>
        <dbReference type="SAM" id="MobiDB-lite"/>
    </source>
</evidence>
<feature type="transmembrane region" description="Helical" evidence="44">
    <location>
        <begin position="360"/>
        <end position="379"/>
    </location>
</feature>
<feature type="binding site" evidence="42">
    <location>
        <position position="820"/>
    </location>
    <ligand>
        <name>ATP</name>
        <dbReference type="ChEBI" id="CHEBI:30616"/>
    </ligand>
</feature>
<evidence type="ECO:0000256" key="25">
    <source>
        <dbReference type="ARBA" id="ARBA00022840"/>
    </source>
</evidence>
<evidence type="ECO:0000256" key="40">
    <source>
        <dbReference type="ARBA" id="ARBA00062993"/>
    </source>
</evidence>
<dbReference type="Gene3D" id="1.10.510.10">
    <property type="entry name" value="Transferase(Phosphotransferase) domain 1"/>
    <property type="match status" value="1"/>
</dbReference>
<evidence type="ECO:0000256" key="36">
    <source>
        <dbReference type="ARBA" id="ARBA00040922"/>
    </source>
</evidence>
<dbReference type="SMART" id="SM00220">
    <property type="entry name" value="S_TKc"/>
    <property type="match status" value="1"/>
</dbReference>
<keyword evidence="33" id="KW-0131">Cell cycle</keyword>
<dbReference type="PROSITE" id="PS50011">
    <property type="entry name" value="PROTEIN_KINASE_DOM"/>
    <property type="match status" value="1"/>
</dbReference>
<evidence type="ECO:0000256" key="20">
    <source>
        <dbReference type="ARBA" id="ARBA00022723"/>
    </source>
</evidence>
<dbReference type="PROSITE" id="PS00107">
    <property type="entry name" value="PROTEIN_KINASE_ATP"/>
    <property type="match status" value="1"/>
</dbReference>
<evidence type="ECO:0000256" key="6">
    <source>
        <dbReference type="ARBA" id="ARBA00004477"/>
    </source>
</evidence>
<evidence type="ECO:0000256" key="12">
    <source>
        <dbReference type="ARBA" id="ARBA00022045"/>
    </source>
</evidence>
<evidence type="ECO:0000256" key="34">
    <source>
        <dbReference type="ARBA" id="ARBA00030691"/>
    </source>
</evidence>
<keyword evidence="14" id="KW-0963">Cytoplasm</keyword>
<protein>
    <recommendedName>
        <fullName evidence="36">Dolichyl-diphosphooligosaccharide--protein glycosyltransferase subunit STT3A</fullName>
        <ecNumber evidence="11">2.4.99.18</ecNumber>
        <ecNumber evidence="10">2.7.11.1</ecNumber>
    </recommendedName>
    <alternativeName>
        <fullName evidence="34">CHK1 checkpoint homolog</fullName>
    </alternativeName>
    <alternativeName>
        <fullName evidence="35">Checkpoint kinase-1</fullName>
    </alternativeName>
    <alternativeName>
        <fullName evidence="12 41">Serine/threonine-protein kinase CHK1</fullName>
    </alternativeName>
</protein>
<evidence type="ECO:0000256" key="41">
    <source>
        <dbReference type="ARBA" id="ARBA00070697"/>
    </source>
</evidence>
<dbReference type="GO" id="GO:0004674">
    <property type="term" value="F:protein serine/threonine kinase activity"/>
    <property type="evidence" value="ECO:0007669"/>
    <property type="project" value="UniProtKB-KW"/>
</dbReference>
<dbReference type="GO" id="GO:0043687">
    <property type="term" value="P:post-translational protein modification"/>
    <property type="evidence" value="ECO:0007669"/>
    <property type="project" value="TreeGrafter"/>
</dbReference>
<feature type="transmembrane region" description="Helical" evidence="44">
    <location>
        <begin position="386"/>
        <end position="404"/>
    </location>
</feature>
<reference evidence="46 47" key="1">
    <citation type="journal article" date="2024" name="Proc. Natl. Acad. Sci. U.S.A.">
        <title>The genetic regulatory architecture and epigenomic basis for age-related changes in rattlesnake venom.</title>
        <authorList>
            <person name="Hogan M.P."/>
            <person name="Holding M.L."/>
            <person name="Nystrom G.S."/>
            <person name="Colston T.J."/>
            <person name="Bartlett D.A."/>
            <person name="Mason A.J."/>
            <person name="Ellsworth S.A."/>
            <person name="Rautsaw R.M."/>
            <person name="Lawrence K.C."/>
            <person name="Strickland J.L."/>
            <person name="He B."/>
            <person name="Fraser P."/>
            <person name="Margres M.J."/>
            <person name="Gilbert D.M."/>
            <person name="Gibbs H.L."/>
            <person name="Parkinson C.L."/>
            <person name="Rokyta D.R."/>
        </authorList>
    </citation>
    <scope>NUCLEOTIDE SEQUENCE [LARGE SCALE GENOMIC DNA]</scope>
    <source>
        <strain evidence="46">DRR0105</strain>
    </source>
</reference>
<evidence type="ECO:0000256" key="37">
    <source>
        <dbReference type="ARBA" id="ARBA00047899"/>
    </source>
</evidence>
<accession>A0AAW1AYT0</accession>
<dbReference type="FunFam" id="1.10.510.10:FF:000301">
    <property type="entry name" value="Serine/threonine-protein kinase Chk1"/>
    <property type="match status" value="1"/>
</dbReference>
<evidence type="ECO:0000256" key="35">
    <source>
        <dbReference type="ARBA" id="ARBA00032547"/>
    </source>
</evidence>
<dbReference type="GO" id="GO:0000077">
    <property type="term" value="P:DNA damage checkpoint signaling"/>
    <property type="evidence" value="ECO:0007669"/>
    <property type="project" value="InterPro"/>
</dbReference>
<feature type="transmembrane region" description="Helical" evidence="44">
    <location>
        <begin position="83"/>
        <end position="103"/>
    </location>
</feature>
<evidence type="ECO:0000256" key="10">
    <source>
        <dbReference type="ARBA" id="ARBA00012513"/>
    </source>
</evidence>
<dbReference type="InterPro" id="IPR034670">
    <property type="entry name" value="Chk1_catalytic_dom"/>
</dbReference>
<keyword evidence="31" id="KW-0206">Cytoskeleton</keyword>
<feature type="transmembrane region" description="Helical" evidence="44">
    <location>
        <begin position="237"/>
        <end position="256"/>
    </location>
</feature>
<dbReference type="Pfam" id="PF22627">
    <property type="entry name" value="AglB_core-like"/>
    <property type="match status" value="1"/>
</dbReference>
<dbReference type="CDD" id="cd14069">
    <property type="entry name" value="STKc_Chk1"/>
    <property type="match status" value="1"/>
</dbReference>
<dbReference type="Gene3D" id="3.40.50.12610">
    <property type="match status" value="1"/>
</dbReference>
<sequence>MTKLGFLRLSYEKQDTLLKLLILSMAAILSFSTRLFSVLRFESVIHEFDPYFNYRTTRFLAEEGFYKFHNWFDDRAWYPLGRIIGGTIYPGLMITSAAIYHILHFFHITIDIRNVCVFLAPLFSSFTTIVTYHLTKELKDAGAGLLAAAMIAVVPGYISRSVAGSYDNEGIAIFCMLLTYYMWIKAVKTGSIYWAAICALAYFYMVSSWGGYVFLINLIPLHVLVLMLTGRFSHRIYVAYCTVYCLGTILSMQISFVGFQPVLSSEHMAALGVFGLCQIHAFVDYLRSKLNPQQFEILFRSVISLVGFVLLSIGAVLMLTGKISPWTGRFYSLLDPSYAKNNIPIIASVSEHQPTTWSSYYFDLQLLVFMFPVGLYYCFSHLSDARIFIIMYGVTSMYFSAVMVRLMLVLAPVMCILSGIGVSQVLSTYMKNLDISRPDKKSKKQQDSTYPIKNEVASGMILVMAFFLITYTFHSTWVTSEAYSSPSIVLSARGGDGSRIIFDDFREAYYWLRHNTPEDAKVMSWWDYGYQITAMANRTILVDNNTWNNTHISRVGQAMASTEERAYEIMRELDVSYVLVIFGGLTGYSSDDINKFLWMVRIGGSTDTGKHIKEHDYYTPTGEFRVDREGSPVLLNCLMYKMCYYRFGQVYTEAKRPPGYDRVRNAEIGNKDFELDVLEEAYTTEHWLVRIYKVKDLDNRGLSRTGKKKLRGSPRASRATTPPTYGPRSPSPSAPAGEGAEPAPESSASPRLLLGARLATRLGGKEAAFSEEQGLADVLVVKMAVPFVEDWDLVQTLGEGAYGEVQLAVNRRTEEAVAVKMVDIKCAVECPEQIRKEICINKMLNHENIVKFYGHRREGTIQYLFLEYCSGGELFDRIEPDIGMPESEAQKFFHQLIAGVVYLHSIGVTHRDIKPENLLLDARDNLKISDFGLATVFKYNGSERLLNKICGTLPYLAPEVLKKKEFHAEPVDVWSCGIVLTAMLAGELPWDQPADTCQEYCDWKERKTYLSPWKKIDSLPLALLLKLLNENPSSRLTIADIKKDRWYTKPLRKGIKRSRVSSGGPSDSPGGFSKHIRSDMDFSPVKDAHSEEKKICSKSQPEPRTGLSLWDSSPGNIEKLVQGISFSQPTRPEHMLLNSQLLGTPGSSQNPWQRLVKRMTRFFLKLDADQSYQILKEVCEKMGYIWRTGCRNQVTISTMDRRNNKLIFKANLAEMDEKILVDFRLSKGDGLEFKRHFLKIKEKLNDVVSPQKLWLPVT</sequence>
<evidence type="ECO:0000256" key="17">
    <source>
        <dbReference type="ARBA" id="ARBA00022676"/>
    </source>
</evidence>
<evidence type="ECO:0000256" key="31">
    <source>
        <dbReference type="ARBA" id="ARBA00023212"/>
    </source>
</evidence>
<dbReference type="GO" id="GO:0005789">
    <property type="term" value="C:endoplasmic reticulum membrane"/>
    <property type="evidence" value="ECO:0007669"/>
    <property type="project" value="UniProtKB-SubCell"/>
</dbReference>
<feature type="region of interest" description="Disordered" evidence="43">
    <location>
        <begin position="1055"/>
        <end position="1077"/>
    </location>
</feature>
<dbReference type="GO" id="GO:0004579">
    <property type="term" value="F:dolichyl-diphosphooligosaccharide-protein glycotransferase activity"/>
    <property type="evidence" value="ECO:0007669"/>
    <property type="project" value="UniProtKB-EC"/>
</dbReference>
<feature type="compositionally biased region" description="Low complexity" evidence="43">
    <location>
        <begin position="734"/>
        <end position="750"/>
    </location>
</feature>
<name>A0AAW1AYT0_CROAD</name>
<comment type="subunit">
    <text evidence="40">Component of the oligosaccharyltransferase (OST) complex. There are 2 OST complexes, OST-A and OST-B, which contain STT3A or STT3B as catalytic subunit, respectively. OST-A and OST-B contain common core subunits RPN1, RPN2, OST48, OST4, DAD1 and TMEM258, and OST-A contains DC2/OSTC and KRTCAP2/KCP2 specific accessory subunits. OST-A complex assembly occurs through the formation of 3 subcomplexes. Subcomplex 1 contains RPN1 and TMEM258, subcomplex 2 contains the OST-A-specific subunits STT3A, DC2/OSTC, and KCP2 as well as the core subunit OST4, and subcomplex 3 contains RPN2, DAD1, and OST48. The OST-A complex can form stable complexes with the Sec61 complex or with both the Sec61 and TRAP complexes.</text>
</comment>
<feature type="transmembrane region" description="Helical" evidence="44">
    <location>
        <begin position="410"/>
        <end position="430"/>
    </location>
</feature>
<dbReference type="Gene3D" id="3.30.200.20">
    <property type="entry name" value="Phosphorylase Kinase, domain 1"/>
    <property type="match status" value="1"/>
</dbReference>
<comment type="catalytic activity">
    <reaction evidence="39">
        <text>a di-trans,poly-cis-dolichyl diphosphooligosaccharide + L-asparaginyl-[protein] = N(4)-(oligosaccharide-(1-&gt;4)-N-acetyl-beta-D-glucosaminyl-(1-&gt;4)-N-acetyl-beta-D-glucosaminyl)-L-asparaginyl-[protein] + a di-trans,poly-cis-dolichyl diphosphate + H(+)</text>
        <dbReference type="Rhea" id="RHEA:22980"/>
        <dbReference type="Rhea" id="RHEA-COMP:12804"/>
        <dbReference type="Rhea" id="RHEA-COMP:12805"/>
        <dbReference type="Rhea" id="RHEA-COMP:19506"/>
        <dbReference type="Rhea" id="RHEA-COMP:19509"/>
        <dbReference type="ChEBI" id="CHEBI:15378"/>
        <dbReference type="ChEBI" id="CHEBI:50347"/>
        <dbReference type="ChEBI" id="CHEBI:57497"/>
        <dbReference type="ChEBI" id="CHEBI:57570"/>
        <dbReference type="ChEBI" id="CHEBI:132529"/>
        <dbReference type="EC" id="2.4.99.18"/>
    </reaction>
</comment>
<keyword evidence="22" id="KW-0227">DNA damage</keyword>
<dbReference type="InterPro" id="IPR054479">
    <property type="entry name" value="AglB-like_core"/>
</dbReference>
<evidence type="ECO:0000256" key="7">
    <source>
        <dbReference type="ARBA" id="ARBA00004922"/>
    </source>
</evidence>
<evidence type="ECO:0000256" key="9">
    <source>
        <dbReference type="ARBA" id="ARBA00010810"/>
    </source>
</evidence>
<comment type="catalytic activity">
    <reaction evidence="37">
        <text>L-threonyl-[protein] + ATP = O-phospho-L-threonyl-[protein] + ADP + H(+)</text>
        <dbReference type="Rhea" id="RHEA:46608"/>
        <dbReference type="Rhea" id="RHEA-COMP:11060"/>
        <dbReference type="Rhea" id="RHEA-COMP:11605"/>
        <dbReference type="ChEBI" id="CHEBI:15378"/>
        <dbReference type="ChEBI" id="CHEBI:30013"/>
        <dbReference type="ChEBI" id="CHEBI:30616"/>
        <dbReference type="ChEBI" id="CHEBI:61977"/>
        <dbReference type="ChEBI" id="CHEBI:456216"/>
        <dbReference type="EC" id="2.7.11.1"/>
    </reaction>
</comment>
<gene>
    <name evidence="46" type="ORF">NXF25_014429</name>
</gene>
<evidence type="ECO:0000256" key="4">
    <source>
        <dbReference type="ARBA" id="ARBA00004286"/>
    </source>
</evidence>
<evidence type="ECO:0000256" key="28">
    <source>
        <dbReference type="ARBA" id="ARBA00023136"/>
    </source>
</evidence>
<comment type="cofactor">
    <cofactor evidence="2">
        <name>Mg(2+)</name>
        <dbReference type="ChEBI" id="CHEBI:18420"/>
    </cofactor>
</comment>
<dbReference type="AlphaFoldDB" id="A0AAW1AYT0"/>
<dbReference type="Pfam" id="PF00069">
    <property type="entry name" value="Pkinase"/>
    <property type="match status" value="1"/>
</dbReference>
<feature type="region of interest" description="Disordered" evidence="43">
    <location>
        <begin position="1090"/>
        <end position="1109"/>
    </location>
</feature>
<dbReference type="GO" id="GO:0005524">
    <property type="term" value="F:ATP binding"/>
    <property type="evidence" value="ECO:0007669"/>
    <property type="project" value="UniProtKB-UniRule"/>
</dbReference>
<keyword evidence="26" id="KW-0460">Magnesium</keyword>
<dbReference type="PANTHER" id="PTHR13872">
    <property type="entry name" value="DOLICHYL-DIPHOSPHOOLIGOSACCHARIDE--PROTEIN GLYCOSYLTRANSFERASE SUBUNIT"/>
    <property type="match status" value="1"/>
</dbReference>
<keyword evidence="16" id="KW-0597">Phosphoprotein</keyword>
<dbReference type="InterPro" id="IPR017441">
    <property type="entry name" value="Protein_kinase_ATP_BS"/>
</dbReference>
<evidence type="ECO:0000256" key="1">
    <source>
        <dbReference type="ARBA" id="ARBA00001936"/>
    </source>
</evidence>
<evidence type="ECO:0000256" key="8">
    <source>
        <dbReference type="ARBA" id="ARBA00010791"/>
    </source>
</evidence>
<evidence type="ECO:0000256" key="14">
    <source>
        <dbReference type="ARBA" id="ARBA00022490"/>
    </source>
</evidence>
<feature type="transmembrane region" description="Helical" evidence="44">
    <location>
        <begin position="141"/>
        <end position="158"/>
    </location>
</feature>
<feature type="transmembrane region" description="Helical" evidence="44">
    <location>
        <begin position="170"/>
        <end position="186"/>
    </location>
</feature>
<evidence type="ECO:0000256" key="18">
    <source>
        <dbReference type="ARBA" id="ARBA00022679"/>
    </source>
</evidence>
<dbReference type="Pfam" id="PF02516">
    <property type="entry name" value="STT3"/>
    <property type="match status" value="1"/>
</dbReference>
<keyword evidence="47" id="KW-1185">Reference proteome</keyword>
<keyword evidence="32" id="KW-0539">Nucleus</keyword>
<feature type="region of interest" description="Disordered" evidence="43">
    <location>
        <begin position="703"/>
        <end position="750"/>
    </location>
</feature>
<dbReference type="GO" id="GO:0005813">
    <property type="term" value="C:centrosome"/>
    <property type="evidence" value="ECO:0007669"/>
    <property type="project" value="UniProtKB-SubCell"/>
</dbReference>
<evidence type="ECO:0000256" key="39">
    <source>
        <dbReference type="ARBA" id="ARBA00048829"/>
    </source>
</evidence>
<evidence type="ECO:0000256" key="23">
    <source>
        <dbReference type="ARBA" id="ARBA00022777"/>
    </source>
</evidence>
<evidence type="ECO:0000256" key="30">
    <source>
        <dbReference type="ARBA" id="ARBA00023211"/>
    </source>
</evidence>
<dbReference type="InterPro" id="IPR000719">
    <property type="entry name" value="Prot_kinase_dom"/>
</dbReference>
<keyword evidence="20" id="KW-0479">Metal-binding</keyword>
<comment type="cofactor">
    <cofactor evidence="1">
        <name>Mn(2+)</name>
        <dbReference type="ChEBI" id="CHEBI:29035"/>
    </cofactor>
</comment>
<keyword evidence="28 44" id="KW-0472">Membrane</keyword>
<dbReference type="EMBL" id="JAOTOJ010000010">
    <property type="protein sequence ID" value="KAK9395083.1"/>
    <property type="molecule type" value="Genomic_DNA"/>
</dbReference>
<keyword evidence="13" id="KW-0158">Chromosome</keyword>
<dbReference type="GO" id="GO:0046872">
    <property type="term" value="F:metal ion binding"/>
    <property type="evidence" value="ECO:0007669"/>
    <property type="project" value="UniProtKB-KW"/>
</dbReference>
<evidence type="ECO:0000256" key="22">
    <source>
        <dbReference type="ARBA" id="ARBA00022763"/>
    </source>
</evidence>
<dbReference type="SUPFAM" id="SSF56112">
    <property type="entry name" value="Protein kinase-like (PK-like)"/>
    <property type="match status" value="1"/>
</dbReference>
<keyword evidence="17" id="KW-0328">Glycosyltransferase</keyword>
<evidence type="ECO:0000256" key="26">
    <source>
        <dbReference type="ARBA" id="ARBA00022842"/>
    </source>
</evidence>
<comment type="subcellular location">
    <subcellularLocation>
        <location evidence="4">Chromosome</location>
    </subcellularLocation>
    <subcellularLocation>
        <location evidence="5">Cytoplasm</location>
        <location evidence="5">Cytoskeleton</location>
        <location evidence="5">Microtubule organizing center</location>
        <location evidence="5">Centrosome</location>
    </subcellularLocation>
    <subcellularLocation>
        <location evidence="6">Endoplasmic reticulum membrane</location>
        <topology evidence="6">Multi-pass membrane protein</topology>
    </subcellularLocation>
    <subcellularLocation>
        <location evidence="3">Nucleus</location>
    </subcellularLocation>
</comment>